<dbReference type="GO" id="GO:0005267">
    <property type="term" value="F:potassium channel activity"/>
    <property type="evidence" value="ECO:0007669"/>
    <property type="project" value="UniProtKB-KW"/>
</dbReference>
<comment type="subcellular location">
    <subcellularLocation>
        <location evidence="1">Membrane</location>
        <topology evidence="1">Multi-pass membrane protein</topology>
    </subcellularLocation>
</comment>
<evidence type="ECO:0000256" key="5">
    <source>
        <dbReference type="ARBA" id="ARBA00022826"/>
    </source>
</evidence>
<dbReference type="AlphaFoldDB" id="A0A7K4HNC3"/>
<dbReference type="GO" id="GO:0016020">
    <property type="term" value="C:membrane"/>
    <property type="evidence" value="ECO:0007669"/>
    <property type="project" value="UniProtKB-SubCell"/>
</dbReference>
<feature type="transmembrane region" description="Helical" evidence="11">
    <location>
        <begin position="99"/>
        <end position="119"/>
    </location>
</feature>
<comment type="caution">
    <text evidence="13">The sequence shown here is derived from an EMBL/GenBank/DDBJ whole genome shotgun (WGS) entry which is preliminary data.</text>
</comment>
<evidence type="ECO:0000313" key="14">
    <source>
        <dbReference type="Proteomes" id="UP000570823"/>
    </source>
</evidence>
<dbReference type="OrthoDB" id="56871at2157"/>
<evidence type="ECO:0000256" key="7">
    <source>
        <dbReference type="ARBA" id="ARBA00022989"/>
    </source>
</evidence>
<evidence type="ECO:0000313" key="13">
    <source>
        <dbReference type="EMBL" id="NVO66764.1"/>
    </source>
</evidence>
<keyword evidence="14" id="KW-1185">Reference proteome</keyword>
<organism evidence="13 14">
    <name type="scientific">Methanofollis tationis</name>
    <dbReference type="NCBI Taxonomy" id="81417"/>
    <lineage>
        <taxon>Archaea</taxon>
        <taxon>Methanobacteriati</taxon>
        <taxon>Methanobacteriota</taxon>
        <taxon>Stenosarchaea group</taxon>
        <taxon>Methanomicrobia</taxon>
        <taxon>Methanomicrobiales</taxon>
        <taxon>Methanomicrobiaceae</taxon>
        <taxon>Methanofollis</taxon>
    </lineage>
</organism>
<dbReference type="PANTHER" id="PTHR10027:SF10">
    <property type="entry name" value="SLOWPOKE 2, ISOFORM D"/>
    <property type="match status" value="1"/>
</dbReference>
<dbReference type="SUPFAM" id="SSF81324">
    <property type="entry name" value="Voltage-gated potassium channels"/>
    <property type="match status" value="1"/>
</dbReference>
<keyword evidence="10 13" id="KW-0407">Ion channel</keyword>
<feature type="transmembrane region" description="Helical" evidence="11">
    <location>
        <begin position="12"/>
        <end position="29"/>
    </location>
</feature>
<evidence type="ECO:0000256" key="9">
    <source>
        <dbReference type="ARBA" id="ARBA00023136"/>
    </source>
</evidence>
<accession>A0A7K4HNC3</accession>
<evidence type="ECO:0000256" key="8">
    <source>
        <dbReference type="ARBA" id="ARBA00023065"/>
    </source>
</evidence>
<keyword evidence="7 11" id="KW-1133">Transmembrane helix</keyword>
<keyword evidence="3" id="KW-0633">Potassium transport</keyword>
<dbReference type="EMBL" id="JABXWR010000001">
    <property type="protein sequence ID" value="NVO66764.1"/>
    <property type="molecule type" value="Genomic_DNA"/>
</dbReference>
<name>A0A7K4HNC3_9EURY</name>
<evidence type="ECO:0000256" key="3">
    <source>
        <dbReference type="ARBA" id="ARBA00022538"/>
    </source>
</evidence>
<gene>
    <name evidence="13" type="ORF">HWN36_05430</name>
</gene>
<protein>
    <submittedName>
        <fullName evidence="13">Two pore domain potassium channel family protein</fullName>
    </submittedName>
</protein>
<keyword evidence="5" id="KW-0631">Potassium channel</keyword>
<dbReference type="Proteomes" id="UP000570823">
    <property type="component" value="Unassembled WGS sequence"/>
</dbReference>
<dbReference type="RefSeq" id="WP_176788431.1">
    <property type="nucleotide sequence ID" value="NZ_JABXWR010000001.1"/>
</dbReference>
<keyword evidence="9 11" id="KW-0472">Membrane</keyword>
<dbReference type="InterPro" id="IPR047871">
    <property type="entry name" value="K_chnl_Slo-like"/>
</dbReference>
<evidence type="ECO:0000256" key="6">
    <source>
        <dbReference type="ARBA" id="ARBA00022958"/>
    </source>
</evidence>
<evidence type="ECO:0000256" key="11">
    <source>
        <dbReference type="SAM" id="Phobius"/>
    </source>
</evidence>
<reference evidence="13 14" key="1">
    <citation type="submission" date="2020-06" db="EMBL/GenBank/DDBJ databases">
        <title>Methanofollis fontis sp. nov., a methanogen isolated from marine sediments near a cold seep at Four-Way Closure Ridge offshore southwestern Taiwan.</title>
        <authorList>
            <person name="Chen S.-C."/>
            <person name="Teng N.-H."/>
            <person name="Lin Y.-S."/>
            <person name="Lai M.-C."/>
            <person name="Chen H.-H."/>
            <person name="Wang C.-C."/>
        </authorList>
    </citation>
    <scope>NUCLEOTIDE SEQUENCE [LARGE SCALE GENOMIC DNA]</scope>
    <source>
        <strain evidence="13 14">DSM 2702</strain>
    </source>
</reference>
<keyword evidence="2" id="KW-0813">Transport</keyword>
<dbReference type="Gene3D" id="1.10.287.70">
    <property type="match status" value="1"/>
</dbReference>
<evidence type="ECO:0000256" key="10">
    <source>
        <dbReference type="ARBA" id="ARBA00023303"/>
    </source>
</evidence>
<evidence type="ECO:0000256" key="4">
    <source>
        <dbReference type="ARBA" id="ARBA00022692"/>
    </source>
</evidence>
<keyword evidence="4 11" id="KW-0812">Transmembrane</keyword>
<keyword evidence="8" id="KW-0406">Ion transport</keyword>
<dbReference type="PANTHER" id="PTHR10027">
    <property type="entry name" value="CALCIUM-ACTIVATED POTASSIUM CHANNEL ALPHA CHAIN"/>
    <property type="match status" value="1"/>
</dbReference>
<evidence type="ECO:0000256" key="2">
    <source>
        <dbReference type="ARBA" id="ARBA00022448"/>
    </source>
</evidence>
<proteinExistence type="predicted"/>
<dbReference type="Pfam" id="PF07885">
    <property type="entry name" value="Ion_trans_2"/>
    <property type="match status" value="1"/>
</dbReference>
<feature type="transmembrane region" description="Helical" evidence="11">
    <location>
        <begin position="62"/>
        <end position="87"/>
    </location>
</feature>
<evidence type="ECO:0000256" key="1">
    <source>
        <dbReference type="ARBA" id="ARBA00004141"/>
    </source>
</evidence>
<dbReference type="InterPro" id="IPR013099">
    <property type="entry name" value="K_chnl_dom"/>
</dbReference>
<evidence type="ECO:0000259" key="12">
    <source>
        <dbReference type="Pfam" id="PF07885"/>
    </source>
</evidence>
<feature type="domain" description="Potassium channel" evidence="12">
    <location>
        <begin position="14"/>
        <end position="85"/>
    </location>
</feature>
<keyword evidence="6" id="KW-0630">Potassium</keyword>
<sequence>MAATTTRLRVNLAVLAAVVVIGTAGFVVTEGLSPLDAVYFCIVTVATVGYGEIHPVTAAGKVLAILVIVAGVGTFVGVIANLFETWMERRERLGRRKKVYMLIGAFFTTTGTPLLRGFARADPLIGTIREELMVTANWSAKDFARMKKVVRTHDSGPALSGIDLEDLLAFLSEKNDFLLRLMENPILLEDEAFTEVLHATFHLADELSYRDDLTALPESDLHHLTGDLRRAYLATMYQWLDYMEHLQATYPYLFSLAARTNPFNPGASAIVE</sequence>